<proteinExistence type="predicted"/>
<protein>
    <submittedName>
        <fullName evidence="1">Uncharacterized protein</fullName>
    </submittedName>
</protein>
<keyword evidence="1" id="KW-0614">Plasmid</keyword>
<organism evidence="1">
    <name type="scientific">Salmonella sp. 96A-29192</name>
    <dbReference type="NCBI Taxonomy" id="1179814"/>
    <lineage>
        <taxon>Bacteria</taxon>
        <taxon>Pseudomonadati</taxon>
        <taxon>Pseudomonadota</taxon>
        <taxon>Gammaproteobacteria</taxon>
        <taxon>Enterobacterales</taxon>
        <taxon>Enterobacteriaceae</taxon>
        <taxon>Salmonella</taxon>
    </lineage>
</organism>
<geneLocation type="plasmid" evidence="1">
    <name>p96A29192-65</name>
</geneLocation>
<accession>I3VZQ5</accession>
<dbReference type="EMBL" id="JQ418521">
    <property type="protein sequence ID" value="AFK88832.1"/>
    <property type="molecule type" value="Genomic_DNA"/>
</dbReference>
<name>I3VZQ5_9ENTR</name>
<sequence>MHIQDFPEVYHGQGISEAVFSAPARRVTGKVHNTISGSQISRL</sequence>
<dbReference type="AlphaFoldDB" id="I3VZQ5"/>
<evidence type="ECO:0000313" key="1">
    <source>
        <dbReference type="EMBL" id="AFK88832.1"/>
    </source>
</evidence>
<reference evidence="1" key="1">
    <citation type="submission" date="2012-01" db="EMBL/GenBank/DDBJ databases">
        <authorList>
            <person name="Summers A.O."/>
            <person name="Wireman J."/>
        </authorList>
    </citation>
    <scope>NUCLEOTIDE SEQUENCE</scope>
    <source>
        <strain evidence="1">96A-29192</strain>
        <plasmid evidence="1">p96A29192-65</plasmid>
    </source>
</reference>